<dbReference type="Proteomes" id="UP000236449">
    <property type="component" value="Unassembled WGS sequence"/>
</dbReference>
<dbReference type="PANTHER" id="PTHR30532:SF1">
    <property type="entry name" value="IRON(3+)-HYDROXAMATE-BINDING PROTEIN FHUD"/>
    <property type="match status" value="1"/>
</dbReference>
<gene>
    <name evidence="8" type="ORF">C1N32_17560</name>
</gene>
<evidence type="ECO:0000313" key="8">
    <source>
        <dbReference type="EMBL" id="PNI02960.1"/>
    </source>
</evidence>
<keyword evidence="4" id="KW-0410">Iron transport</keyword>
<dbReference type="InterPro" id="IPR002491">
    <property type="entry name" value="ABC_transptr_periplasmic_BD"/>
</dbReference>
<dbReference type="CDD" id="cd01146">
    <property type="entry name" value="FhuD"/>
    <property type="match status" value="1"/>
</dbReference>
<dbReference type="PANTHER" id="PTHR30532">
    <property type="entry name" value="IRON III DICITRATE-BINDING PERIPLASMIC PROTEIN"/>
    <property type="match status" value="1"/>
</dbReference>
<dbReference type="Gene3D" id="3.40.50.1980">
    <property type="entry name" value="Nitrogenase molybdenum iron protein domain"/>
    <property type="match status" value="2"/>
</dbReference>
<reference evidence="8 9" key="1">
    <citation type="submission" date="2018-01" db="EMBL/GenBank/DDBJ databases">
        <title>Draft genome sequences of six Vibrio diazotrophicus strains isolated from deep-sea sediments of the Baltic Sea.</title>
        <authorList>
            <person name="Castillo D."/>
            <person name="Vandieken V."/>
            <person name="Chiang O."/>
            <person name="Middelboe M."/>
        </authorList>
    </citation>
    <scope>NUCLEOTIDE SEQUENCE [LARGE SCALE GENOMIC DNA]</scope>
    <source>
        <strain evidence="8 9">60.27F</strain>
    </source>
</reference>
<sequence length="310" mass="34116">MCLKNLKKASQSLVVLFSLLLCGQAVADIHIQDSRGEQVFSESPQRVVVLNWDLLEQVIELDITPVGAPNLPSYTEWVAQPAIPAGVEDIGTRAEPNLDKISALKPDVIIAASPQKDLIPTLEGIAPVVYLSNYGQQDQSAQVAIEQFKTLAVLFGKQELAQQKLDTMNERFKQLSTSLHQAFGEELPSVVAMRFASNTSVFLYGDNSGTQYVIEQLGLKAALPQPATPWGIVQKRLNELQNVKDGYVLYILPFPEQEKLNKSMLWKAMPFVRSGKVNAVRTVWSYGGAMSLLYTAEALTDSLLEVAPKS</sequence>
<feature type="chain" id="PRO_5014438495" evidence="6">
    <location>
        <begin position="28"/>
        <end position="310"/>
    </location>
</feature>
<feature type="signal peptide" evidence="6">
    <location>
        <begin position="1"/>
        <end position="27"/>
    </location>
</feature>
<evidence type="ECO:0000256" key="3">
    <source>
        <dbReference type="ARBA" id="ARBA00022448"/>
    </source>
</evidence>
<dbReference type="PRINTS" id="PR01715">
    <property type="entry name" value="FERRIBNDNGPP"/>
</dbReference>
<comment type="subcellular location">
    <subcellularLocation>
        <location evidence="1">Cell envelope</location>
    </subcellularLocation>
</comment>
<dbReference type="GO" id="GO:1901678">
    <property type="term" value="P:iron coordination entity transport"/>
    <property type="evidence" value="ECO:0007669"/>
    <property type="project" value="UniProtKB-ARBA"/>
</dbReference>
<evidence type="ECO:0000256" key="5">
    <source>
        <dbReference type="ARBA" id="ARBA00022729"/>
    </source>
</evidence>
<organism evidence="8 9">
    <name type="scientific">Vibrio diazotrophicus</name>
    <dbReference type="NCBI Taxonomy" id="685"/>
    <lineage>
        <taxon>Bacteria</taxon>
        <taxon>Pseudomonadati</taxon>
        <taxon>Pseudomonadota</taxon>
        <taxon>Gammaproteobacteria</taxon>
        <taxon>Vibrionales</taxon>
        <taxon>Vibrionaceae</taxon>
        <taxon>Vibrio</taxon>
    </lineage>
</organism>
<name>A0A2J8HXF7_VIBDI</name>
<comment type="similarity">
    <text evidence="2">Belongs to the bacterial solute-binding protein 8 family.</text>
</comment>
<evidence type="ECO:0000259" key="7">
    <source>
        <dbReference type="PROSITE" id="PS50983"/>
    </source>
</evidence>
<protein>
    <submittedName>
        <fullName evidence="8">Iron-hydroxamate ABC transporter substrate-binding protein</fullName>
    </submittedName>
</protein>
<keyword evidence="4" id="KW-0406">Ion transport</keyword>
<evidence type="ECO:0000313" key="9">
    <source>
        <dbReference type="Proteomes" id="UP000236449"/>
    </source>
</evidence>
<keyword evidence="4" id="KW-0408">Iron</keyword>
<evidence type="ECO:0000256" key="6">
    <source>
        <dbReference type="SAM" id="SignalP"/>
    </source>
</evidence>
<dbReference type="EMBL" id="POSK01000013">
    <property type="protein sequence ID" value="PNI02960.1"/>
    <property type="molecule type" value="Genomic_DNA"/>
</dbReference>
<feature type="domain" description="Fe/B12 periplasmic-binding" evidence="7">
    <location>
        <begin position="46"/>
        <end position="310"/>
    </location>
</feature>
<dbReference type="PROSITE" id="PS50983">
    <property type="entry name" value="FE_B12_PBP"/>
    <property type="match status" value="1"/>
</dbReference>
<accession>A0A2J8HXF7</accession>
<evidence type="ECO:0000256" key="1">
    <source>
        <dbReference type="ARBA" id="ARBA00004196"/>
    </source>
</evidence>
<proteinExistence type="inferred from homology"/>
<dbReference type="SUPFAM" id="SSF53807">
    <property type="entry name" value="Helical backbone' metal receptor"/>
    <property type="match status" value="1"/>
</dbReference>
<comment type="caution">
    <text evidence="8">The sequence shown here is derived from an EMBL/GenBank/DDBJ whole genome shotgun (WGS) entry which is preliminary data.</text>
</comment>
<dbReference type="GO" id="GO:0030288">
    <property type="term" value="C:outer membrane-bounded periplasmic space"/>
    <property type="evidence" value="ECO:0007669"/>
    <property type="project" value="TreeGrafter"/>
</dbReference>
<dbReference type="InterPro" id="IPR051313">
    <property type="entry name" value="Bact_iron-sidero_bind"/>
</dbReference>
<evidence type="ECO:0000256" key="2">
    <source>
        <dbReference type="ARBA" id="ARBA00008814"/>
    </source>
</evidence>
<dbReference type="AlphaFoldDB" id="A0A2J8HXF7"/>
<dbReference type="RefSeq" id="WP_102966939.1">
    <property type="nucleotide sequence ID" value="NZ_POSK01000013.1"/>
</dbReference>
<keyword evidence="5 6" id="KW-0732">Signal</keyword>
<dbReference type="Pfam" id="PF01497">
    <property type="entry name" value="Peripla_BP_2"/>
    <property type="match status" value="1"/>
</dbReference>
<dbReference type="OrthoDB" id="6160519at2"/>
<evidence type="ECO:0000256" key="4">
    <source>
        <dbReference type="ARBA" id="ARBA00022496"/>
    </source>
</evidence>
<keyword evidence="3" id="KW-0813">Transport</keyword>